<dbReference type="EMBL" id="VSSQ01117219">
    <property type="protein sequence ID" value="MPN51769.1"/>
    <property type="molecule type" value="Genomic_DNA"/>
</dbReference>
<sequence length="83" mass="9790">MCNFRFAQSETDPAEHRVNVRNKTDLPNINEFRAQALDGFQRCPRLSLRHLYPRQQAHHGELDVWRAFCLYLAQARHEGEQAL</sequence>
<protein>
    <submittedName>
        <fullName evidence="1">Uncharacterized protein</fullName>
    </submittedName>
</protein>
<organism evidence="1">
    <name type="scientific">bioreactor metagenome</name>
    <dbReference type="NCBI Taxonomy" id="1076179"/>
    <lineage>
        <taxon>unclassified sequences</taxon>
        <taxon>metagenomes</taxon>
        <taxon>ecological metagenomes</taxon>
    </lineage>
</organism>
<dbReference type="AlphaFoldDB" id="A0A645IMR2"/>
<proteinExistence type="predicted"/>
<gene>
    <name evidence="1" type="ORF">SDC9_199418</name>
</gene>
<reference evidence="1" key="1">
    <citation type="submission" date="2019-08" db="EMBL/GenBank/DDBJ databases">
        <authorList>
            <person name="Kucharzyk K."/>
            <person name="Murdoch R.W."/>
            <person name="Higgins S."/>
            <person name="Loffler F."/>
        </authorList>
    </citation>
    <scope>NUCLEOTIDE SEQUENCE</scope>
</reference>
<comment type="caution">
    <text evidence="1">The sequence shown here is derived from an EMBL/GenBank/DDBJ whole genome shotgun (WGS) entry which is preliminary data.</text>
</comment>
<accession>A0A645IMR2</accession>
<evidence type="ECO:0000313" key="1">
    <source>
        <dbReference type="EMBL" id="MPN51769.1"/>
    </source>
</evidence>
<name>A0A645IMR2_9ZZZZ</name>